<gene>
    <name evidence="11" type="primary">Or125F</name>
    <name evidence="11" type="ORF">DALL_DALL000372</name>
</gene>
<keyword evidence="12" id="KW-1185">Reference proteome</keyword>
<keyword evidence="4 10" id="KW-0812">Transmembrane</keyword>
<evidence type="ECO:0000256" key="1">
    <source>
        <dbReference type="ARBA" id="ARBA00004651"/>
    </source>
</evidence>
<reference evidence="11" key="1">
    <citation type="submission" date="2019-02" db="EMBL/GenBank/DDBJ databases">
        <title>Genome of the parasitoid wasp Diachasma alloeum, an emerging model for ecological speciation and transitions to asexual reproduction.</title>
        <authorList>
            <person name="Robertson H.M."/>
            <person name="Walden K.K."/>
            <person name="Tvedte E.S."/>
            <person name="Hood G.R."/>
            <person name="Feder J.L."/>
            <person name="Forbes A.A."/>
            <person name="Logsdon J.M."/>
            <person name="Mcelroy K.E."/>
        </authorList>
    </citation>
    <scope>NUCLEOTIDE SEQUENCE [LARGE SCALE GENOMIC DNA]</scope>
    <source>
        <strain evidence="11">Michigan</strain>
    </source>
</reference>
<evidence type="ECO:0000256" key="2">
    <source>
        <dbReference type="ARBA" id="ARBA00022475"/>
    </source>
</evidence>
<protein>
    <recommendedName>
        <fullName evidence="10">Odorant receptor</fullName>
    </recommendedName>
</protein>
<feature type="transmembrane region" description="Helical" evidence="10">
    <location>
        <begin position="261"/>
        <end position="284"/>
    </location>
</feature>
<evidence type="ECO:0000313" key="11">
    <source>
        <dbReference type="EMBL" id="THK33166.1"/>
    </source>
</evidence>
<dbReference type="OrthoDB" id="6597368at2759"/>
<sequence>MRQYKMQERGDPFLVENNSLRRVPPNFHIQISLTMIKYFGTWPPKDKFRFLYLVVQFINLIIIWGDVPSMVASAFLLMTNSVHAYKIFLILGNQNRIQRILDMLESDKFSKDRDKFERIFTWYAWQGIYHYLRYQSFGTMAVFCWGFTPIADAISGHARRLPMEAWYPYDTKATPAFQITCAHQSFAIMLGCFHNISMDTLITGLLNVACCQFEVVKKNILELDVDGGSKEIDDARLRKELHSYIQHTVDVMGFIEEVRNIFGNVVLVQLLVNCIIICLTAFHISQMTVFVPVETFGMITYMCCMTYQIFIYCWHGNELTLQSQSLSQTVFSSNWWKFNKKLNNDLGIVITRFCKPIIFMAGPLMELSLQRFILRLSYSFFTLLKSTTVPQ</sequence>
<dbReference type="GO" id="GO:0004984">
    <property type="term" value="F:olfactory receptor activity"/>
    <property type="evidence" value="ECO:0007669"/>
    <property type="project" value="InterPro"/>
</dbReference>
<evidence type="ECO:0000256" key="10">
    <source>
        <dbReference type="RuleBase" id="RU351113"/>
    </source>
</evidence>
<comment type="caution">
    <text evidence="10">Lacks conserved residue(s) required for the propagation of feature annotation.</text>
</comment>
<feature type="transmembrane region" description="Helical" evidence="10">
    <location>
        <begin position="48"/>
        <end position="65"/>
    </location>
</feature>
<keyword evidence="5 10" id="KW-0552">Olfaction</keyword>
<evidence type="ECO:0000256" key="5">
    <source>
        <dbReference type="ARBA" id="ARBA00022725"/>
    </source>
</evidence>
<evidence type="ECO:0000256" key="4">
    <source>
        <dbReference type="ARBA" id="ARBA00022692"/>
    </source>
</evidence>
<organism evidence="11 12">
    <name type="scientific">Diachasma alloeum</name>
    <dbReference type="NCBI Taxonomy" id="454923"/>
    <lineage>
        <taxon>Eukaryota</taxon>
        <taxon>Metazoa</taxon>
        <taxon>Ecdysozoa</taxon>
        <taxon>Arthropoda</taxon>
        <taxon>Hexapoda</taxon>
        <taxon>Insecta</taxon>
        <taxon>Pterygota</taxon>
        <taxon>Neoptera</taxon>
        <taxon>Endopterygota</taxon>
        <taxon>Hymenoptera</taxon>
        <taxon>Apocrita</taxon>
        <taxon>Ichneumonoidea</taxon>
        <taxon>Braconidae</taxon>
        <taxon>Opiinae</taxon>
        <taxon>Diachasma</taxon>
    </lineage>
</organism>
<evidence type="ECO:0000256" key="6">
    <source>
        <dbReference type="ARBA" id="ARBA00022989"/>
    </source>
</evidence>
<dbReference type="EMBL" id="ML158880">
    <property type="protein sequence ID" value="THK33166.1"/>
    <property type="molecule type" value="Genomic_DNA"/>
</dbReference>
<evidence type="ECO:0000256" key="3">
    <source>
        <dbReference type="ARBA" id="ARBA00022606"/>
    </source>
</evidence>
<dbReference type="Proteomes" id="UP000297026">
    <property type="component" value="Unassembled WGS sequence"/>
</dbReference>
<dbReference type="GO" id="GO:0007165">
    <property type="term" value="P:signal transduction"/>
    <property type="evidence" value="ECO:0007669"/>
    <property type="project" value="UniProtKB-KW"/>
</dbReference>
<dbReference type="PANTHER" id="PTHR21137">
    <property type="entry name" value="ODORANT RECEPTOR"/>
    <property type="match status" value="1"/>
</dbReference>
<comment type="similarity">
    <text evidence="10">Belongs to the insect chemoreceptor superfamily. Heteromeric odorant receptor channel (TC 1.A.69) family.</text>
</comment>
<accession>A0A4E0RP17</accession>
<keyword evidence="7 10" id="KW-0472">Membrane</keyword>
<proteinExistence type="inferred from homology"/>
<dbReference type="PANTHER" id="PTHR21137:SF35">
    <property type="entry name" value="ODORANT RECEPTOR 19A-RELATED"/>
    <property type="match status" value="1"/>
</dbReference>
<keyword evidence="3 10" id="KW-0716">Sensory transduction</keyword>
<keyword evidence="2" id="KW-1003">Cell membrane</keyword>
<dbReference type="AlphaFoldDB" id="A0A4E0RP17"/>
<evidence type="ECO:0000256" key="8">
    <source>
        <dbReference type="ARBA" id="ARBA00023170"/>
    </source>
</evidence>
<keyword evidence="8 10" id="KW-0675">Receptor</keyword>
<feature type="transmembrane region" description="Helical" evidence="10">
    <location>
        <begin position="71"/>
        <end position="91"/>
    </location>
</feature>
<evidence type="ECO:0000256" key="7">
    <source>
        <dbReference type="ARBA" id="ARBA00023136"/>
    </source>
</evidence>
<dbReference type="GO" id="GO:0005549">
    <property type="term" value="F:odorant binding"/>
    <property type="evidence" value="ECO:0007669"/>
    <property type="project" value="InterPro"/>
</dbReference>
<comment type="subcellular location">
    <subcellularLocation>
        <location evidence="1 10">Cell membrane</location>
        <topology evidence="1 10">Multi-pass membrane protein</topology>
    </subcellularLocation>
</comment>
<dbReference type="GO" id="GO:0005886">
    <property type="term" value="C:plasma membrane"/>
    <property type="evidence" value="ECO:0007669"/>
    <property type="project" value="UniProtKB-SubCell"/>
</dbReference>
<dbReference type="Pfam" id="PF02949">
    <property type="entry name" value="7tm_6"/>
    <property type="match status" value="1"/>
</dbReference>
<keyword evidence="6 10" id="KW-1133">Transmembrane helix</keyword>
<feature type="transmembrane region" description="Helical" evidence="10">
    <location>
        <begin position="296"/>
        <end position="314"/>
    </location>
</feature>
<name>A0A4E0RP17_9HYME</name>
<evidence type="ECO:0000313" key="12">
    <source>
        <dbReference type="Proteomes" id="UP000297026"/>
    </source>
</evidence>
<dbReference type="InterPro" id="IPR004117">
    <property type="entry name" value="7tm6_olfct_rcpt"/>
</dbReference>
<keyword evidence="9 10" id="KW-0807">Transducer</keyword>
<evidence type="ECO:0000256" key="9">
    <source>
        <dbReference type="ARBA" id="ARBA00023224"/>
    </source>
</evidence>